<dbReference type="Proteomes" id="UP000006727">
    <property type="component" value="Chromosome 11"/>
</dbReference>
<feature type="region of interest" description="Disordered" evidence="1">
    <location>
        <begin position="191"/>
        <end position="219"/>
    </location>
</feature>
<name>A0A2K1JUM0_PHYPA</name>
<dbReference type="InterPro" id="IPR040256">
    <property type="entry name" value="At4g02000-like"/>
</dbReference>
<keyword evidence="4" id="KW-1185">Reference proteome</keyword>
<dbReference type="InParanoid" id="A0A2K1JUM0"/>
<dbReference type="AlphaFoldDB" id="A0A2K1JUM0"/>
<reference evidence="2 4" key="2">
    <citation type="journal article" date="2018" name="Plant J.">
        <title>The Physcomitrella patens chromosome-scale assembly reveals moss genome structure and evolution.</title>
        <authorList>
            <person name="Lang D."/>
            <person name="Ullrich K.K."/>
            <person name="Murat F."/>
            <person name="Fuchs J."/>
            <person name="Jenkins J."/>
            <person name="Haas F.B."/>
            <person name="Piednoel M."/>
            <person name="Gundlach H."/>
            <person name="Van Bel M."/>
            <person name="Meyberg R."/>
            <person name="Vives C."/>
            <person name="Morata J."/>
            <person name="Symeonidi A."/>
            <person name="Hiss M."/>
            <person name="Muchero W."/>
            <person name="Kamisugi Y."/>
            <person name="Saleh O."/>
            <person name="Blanc G."/>
            <person name="Decker E.L."/>
            <person name="van Gessel N."/>
            <person name="Grimwood J."/>
            <person name="Hayes R.D."/>
            <person name="Graham S.W."/>
            <person name="Gunter L.E."/>
            <person name="McDaniel S.F."/>
            <person name="Hoernstein S.N.W."/>
            <person name="Larsson A."/>
            <person name="Li F.W."/>
            <person name="Perroud P.F."/>
            <person name="Phillips J."/>
            <person name="Ranjan P."/>
            <person name="Rokshar D.S."/>
            <person name="Rothfels C.J."/>
            <person name="Schneider L."/>
            <person name="Shu S."/>
            <person name="Stevenson D.W."/>
            <person name="Thummler F."/>
            <person name="Tillich M."/>
            <person name="Villarreal Aguilar J.C."/>
            <person name="Widiez T."/>
            <person name="Wong G.K."/>
            <person name="Wymore A."/>
            <person name="Zhang Y."/>
            <person name="Zimmer A.D."/>
            <person name="Quatrano R.S."/>
            <person name="Mayer K.F.X."/>
            <person name="Goodstein D."/>
            <person name="Casacuberta J.M."/>
            <person name="Vandepoele K."/>
            <person name="Reski R."/>
            <person name="Cuming A.C."/>
            <person name="Tuskan G.A."/>
            <person name="Maumus F."/>
            <person name="Salse J."/>
            <person name="Schmutz J."/>
            <person name="Rensing S.A."/>
        </authorList>
    </citation>
    <scope>NUCLEOTIDE SEQUENCE [LARGE SCALE GENOMIC DNA]</scope>
    <source>
        <strain evidence="3 4">cv. Gransden 2004</strain>
    </source>
</reference>
<dbReference type="PANTHER" id="PTHR31286:SF180">
    <property type="entry name" value="OS10G0362600 PROTEIN"/>
    <property type="match status" value="1"/>
</dbReference>
<feature type="compositionally biased region" description="Polar residues" evidence="1">
    <location>
        <begin position="207"/>
        <end position="219"/>
    </location>
</feature>
<gene>
    <name evidence="2" type="ORF">PHYPA_015013</name>
</gene>
<evidence type="ECO:0000313" key="3">
    <source>
        <dbReference type="EnsemblPlants" id="PAC:32958125.CDS.1"/>
    </source>
</evidence>
<evidence type="ECO:0000313" key="2">
    <source>
        <dbReference type="EMBL" id="PNR45242.1"/>
    </source>
</evidence>
<feature type="compositionally biased region" description="Basic residues" evidence="1">
    <location>
        <begin position="191"/>
        <end position="206"/>
    </location>
</feature>
<organism evidence="2">
    <name type="scientific">Physcomitrium patens</name>
    <name type="common">Spreading-leaved earth moss</name>
    <name type="synonym">Physcomitrella patens</name>
    <dbReference type="NCBI Taxonomy" id="3218"/>
    <lineage>
        <taxon>Eukaryota</taxon>
        <taxon>Viridiplantae</taxon>
        <taxon>Streptophyta</taxon>
        <taxon>Embryophyta</taxon>
        <taxon>Bryophyta</taxon>
        <taxon>Bryophytina</taxon>
        <taxon>Bryopsida</taxon>
        <taxon>Funariidae</taxon>
        <taxon>Funariales</taxon>
        <taxon>Funariaceae</taxon>
        <taxon>Physcomitrium</taxon>
    </lineage>
</organism>
<dbReference type="EMBL" id="ABEU02000011">
    <property type="protein sequence ID" value="PNR45242.1"/>
    <property type="molecule type" value="Genomic_DNA"/>
</dbReference>
<reference evidence="3" key="3">
    <citation type="submission" date="2020-12" db="UniProtKB">
        <authorList>
            <consortium name="EnsemblPlants"/>
        </authorList>
    </citation>
    <scope>IDENTIFICATION</scope>
</reference>
<proteinExistence type="predicted"/>
<dbReference type="PANTHER" id="PTHR31286">
    <property type="entry name" value="GLYCINE-RICH CELL WALL STRUCTURAL PROTEIN 1.8-LIKE"/>
    <property type="match status" value="1"/>
</dbReference>
<sequence>MAKVVSISFASTRHPSGTKLQDWLHVNLVETQVEVLQVCILQRDYFVFTFNSEQGVRKTLQLSPLQFGTHTIYLHPWAPQFETNSSKGIRILLWIRFPKLDDMYYRALPIICVEIGEVVWTRKQEDYLQKSFTPCICILVMDVMKIPSLIILLILRSDEEIEIVVEYEGIPRQCSNCLELKHDSTNCLQKKKKTLKDKQKASRKKSLNQLQDQKSIKPQ</sequence>
<evidence type="ECO:0000256" key="1">
    <source>
        <dbReference type="SAM" id="MobiDB-lite"/>
    </source>
</evidence>
<accession>A0A2K1JUM0</accession>
<dbReference type="EnsemblPlants" id="Pp3c11_14221V3.1">
    <property type="protein sequence ID" value="PAC:32958125.CDS.1"/>
    <property type="gene ID" value="Pp3c11_14221"/>
</dbReference>
<dbReference type="Gramene" id="Pp3c11_14221V3.1">
    <property type="protein sequence ID" value="PAC:32958125.CDS.1"/>
    <property type="gene ID" value="Pp3c11_14221"/>
</dbReference>
<protein>
    <submittedName>
        <fullName evidence="2 3">Uncharacterized protein</fullName>
    </submittedName>
</protein>
<evidence type="ECO:0000313" key="4">
    <source>
        <dbReference type="Proteomes" id="UP000006727"/>
    </source>
</evidence>
<reference evidence="2 4" key="1">
    <citation type="journal article" date="2008" name="Science">
        <title>The Physcomitrella genome reveals evolutionary insights into the conquest of land by plants.</title>
        <authorList>
            <person name="Rensing S."/>
            <person name="Lang D."/>
            <person name="Zimmer A."/>
            <person name="Terry A."/>
            <person name="Salamov A."/>
            <person name="Shapiro H."/>
            <person name="Nishiyama T."/>
            <person name="Perroud P.-F."/>
            <person name="Lindquist E."/>
            <person name="Kamisugi Y."/>
            <person name="Tanahashi T."/>
            <person name="Sakakibara K."/>
            <person name="Fujita T."/>
            <person name="Oishi K."/>
            <person name="Shin-I T."/>
            <person name="Kuroki Y."/>
            <person name="Toyoda A."/>
            <person name="Suzuki Y."/>
            <person name="Hashimoto A."/>
            <person name="Yamaguchi K."/>
            <person name="Sugano A."/>
            <person name="Kohara Y."/>
            <person name="Fujiyama A."/>
            <person name="Anterola A."/>
            <person name="Aoki S."/>
            <person name="Ashton N."/>
            <person name="Barbazuk W.B."/>
            <person name="Barker E."/>
            <person name="Bennetzen J."/>
            <person name="Bezanilla M."/>
            <person name="Blankenship R."/>
            <person name="Cho S.H."/>
            <person name="Dutcher S."/>
            <person name="Estelle M."/>
            <person name="Fawcett J.A."/>
            <person name="Gundlach H."/>
            <person name="Hanada K."/>
            <person name="Heyl A."/>
            <person name="Hicks K.A."/>
            <person name="Hugh J."/>
            <person name="Lohr M."/>
            <person name="Mayer K."/>
            <person name="Melkozernov A."/>
            <person name="Murata T."/>
            <person name="Nelson D."/>
            <person name="Pils B."/>
            <person name="Prigge M."/>
            <person name="Reiss B."/>
            <person name="Renner T."/>
            <person name="Rombauts S."/>
            <person name="Rushton P."/>
            <person name="Sanderfoot A."/>
            <person name="Schween G."/>
            <person name="Shiu S.-H."/>
            <person name="Stueber K."/>
            <person name="Theodoulou F.L."/>
            <person name="Tu H."/>
            <person name="Van de Peer Y."/>
            <person name="Verrier P.J."/>
            <person name="Waters E."/>
            <person name="Wood A."/>
            <person name="Yang L."/>
            <person name="Cove D."/>
            <person name="Cuming A."/>
            <person name="Hasebe M."/>
            <person name="Lucas S."/>
            <person name="Mishler D.B."/>
            <person name="Reski R."/>
            <person name="Grigoriev I."/>
            <person name="Quatrano R.S."/>
            <person name="Boore J.L."/>
        </authorList>
    </citation>
    <scope>NUCLEOTIDE SEQUENCE [LARGE SCALE GENOMIC DNA]</scope>
    <source>
        <strain evidence="3 4">cv. Gransden 2004</strain>
    </source>
</reference>